<organism evidence="20 21">
    <name type="scientific">Thelephora terrestris</name>
    <dbReference type="NCBI Taxonomy" id="56493"/>
    <lineage>
        <taxon>Eukaryota</taxon>
        <taxon>Fungi</taxon>
        <taxon>Dikarya</taxon>
        <taxon>Basidiomycota</taxon>
        <taxon>Agaricomycotina</taxon>
        <taxon>Agaricomycetes</taxon>
        <taxon>Thelephorales</taxon>
        <taxon>Thelephoraceae</taxon>
        <taxon>Thelephora</taxon>
    </lineage>
</organism>
<keyword evidence="8" id="KW-0328">Glycosyltransferase</keyword>
<feature type="region of interest" description="Disordered" evidence="18">
    <location>
        <begin position="1339"/>
        <end position="1413"/>
    </location>
</feature>
<evidence type="ECO:0000313" key="21">
    <source>
        <dbReference type="Proteomes" id="UP000736335"/>
    </source>
</evidence>
<evidence type="ECO:0000256" key="15">
    <source>
        <dbReference type="ARBA" id="ARBA00029843"/>
    </source>
</evidence>
<dbReference type="EC" id="2.4.1.173" evidence="4"/>
<dbReference type="Pfam" id="PF00169">
    <property type="entry name" value="PH"/>
    <property type="match status" value="1"/>
</dbReference>
<dbReference type="Pfam" id="PF06722">
    <property type="entry name" value="EryCIII-like_C"/>
    <property type="match status" value="1"/>
</dbReference>
<keyword evidence="9" id="KW-0808">Transferase</keyword>
<accession>A0A9P6HFP1</accession>
<proteinExistence type="inferred from homology"/>
<keyword evidence="12" id="KW-0472">Membrane</keyword>
<dbReference type="SMART" id="SM00568">
    <property type="entry name" value="GRAM"/>
    <property type="match status" value="2"/>
</dbReference>
<evidence type="ECO:0000256" key="14">
    <source>
        <dbReference type="ARBA" id="ARBA00023221"/>
    </source>
</evidence>
<dbReference type="InterPro" id="IPR004182">
    <property type="entry name" value="GRAM"/>
</dbReference>
<dbReference type="PROSITE" id="PS50003">
    <property type="entry name" value="PH_DOMAIN"/>
    <property type="match status" value="1"/>
</dbReference>
<feature type="compositionally biased region" description="Basic and acidic residues" evidence="18">
    <location>
        <begin position="161"/>
        <end position="171"/>
    </location>
</feature>
<dbReference type="InterPro" id="IPR050426">
    <property type="entry name" value="Glycosyltransferase_28"/>
</dbReference>
<dbReference type="FunFam" id="3.40.50.2000:FF:000029">
    <property type="entry name" value="Sterol 3-beta-glucosyltransferase"/>
    <property type="match status" value="1"/>
</dbReference>
<feature type="compositionally biased region" description="Low complexity" evidence="18">
    <location>
        <begin position="626"/>
        <end position="643"/>
    </location>
</feature>
<comment type="caution">
    <text evidence="20">The sequence shown here is derived from an EMBL/GenBank/DDBJ whole genome shotgun (WGS) entry which is preliminary data.</text>
</comment>
<evidence type="ECO:0000256" key="11">
    <source>
        <dbReference type="ARBA" id="ARBA00023011"/>
    </source>
</evidence>
<dbReference type="Proteomes" id="UP000736335">
    <property type="component" value="Unassembled WGS sequence"/>
</dbReference>
<dbReference type="OrthoDB" id="10261837at2759"/>
<dbReference type="CDD" id="cd13216">
    <property type="entry name" value="PH-GRAM2_AGT26"/>
    <property type="match status" value="1"/>
</dbReference>
<dbReference type="InterPro" id="IPR004276">
    <property type="entry name" value="GlycoTrans_28_N"/>
</dbReference>
<keyword evidence="10" id="KW-0443">Lipid metabolism</keyword>
<dbReference type="PANTHER" id="PTHR48050:SF25">
    <property type="entry name" value="STEROL 3-BETA-GLUCOSYLTRANSFERASE"/>
    <property type="match status" value="1"/>
</dbReference>
<evidence type="ECO:0000256" key="10">
    <source>
        <dbReference type="ARBA" id="ARBA00022955"/>
    </source>
</evidence>
<keyword evidence="10" id="KW-0752">Steroid biosynthesis</keyword>
<dbReference type="InterPro" id="IPR011993">
    <property type="entry name" value="PH-like_dom_sf"/>
</dbReference>
<feature type="region of interest" description="Disordered" evidence="18">
    <location>
        <begin position="582"/>
        <end position="643"/>
    </location>
</feature>
<keyword evidence="13" id="KW-1207">Sterol metabolism</keyword>
<dbReference type="GO" id="GO:0005737">
    <property type="term" value="C:cytoplasm"/>
    <property type="evidence" value="ECO:0007669"/>
    <property type="project" value="UniProtKB-SubCell"/>
</dbReference>
<dbReference type="Gene3D" id="3.40.50.2000">
    <property type="entry name" value="Glycogen Phosphorylase B"/>
    <property type="match status" value="2"/>
</dbReference>
<dbReference type="Pfam" id="PF02893">
    <property type="entry name" value="GRAM"/>
    <property type="match status" value="1"/>
</dbReference>
<name>A0A9P6HFP1_9AGAM</name>
<evidence type="ECO:0000256" key="16">
    <source>
        <dbReference type="ARBA" id="ARBA00047886"/>
    </source>
</evidence>
<feature type="domain" description="PH" evidence="19">
    <location>
        <begin position="334"/>
        <end position="426"/>
    </location>
</feature>
<sequence>MSDPHQSSTQVAGNPMDHSLPVNPVQAVAPIPDTSSQSLGLEDEADKSLETSTSSLRRVVEKTVDKLGKSRSLNSKSPSKRIFSLGRSRGKESSPSVVEGAGTSTSPRSRDAPDDSPFVKPIRPSLNSFPLNGSMRLGTQTLIQALTAIPWTDDPENEEESAGHDNDARLSEDEDDDKFDHRMASSIHAIHRPVARSQRRERASKGKMAQEIFMSDTEEEDRHYPTILSEEEDDFDPPTIPTNSPTPLNPTPPTPASRRLLQRFNTTGSIATIRVKRRSQLADKLRDIFELNGIQQVVAEIPCWLLRSVLLQGYLYLTDTYLCFFAHMPSREDQILKSGWMSKKAARTRRWVRHWFVLKNDVLSWYPSSSDPYFPHGVVDLRYTISCEIVDSKSFRLRTSQKTVRLSTDSTTNRDEWIKAIRRVVFKAQNQGDSVKIAIPFSAVMDVEKSSALDFSETIEIKVVDKNENFSTVDSYFFAYFQDLQAALEQIRDTVRTYRPPSEGLPEATVIDTTGAKSIAAFPPTSQSQDGTSRPGFTAFRFSSLWKPWSDPTTPNRPAALTLEVDTTDDFTHVSKRRSSFIPFTTSPDRVSPALPATKESSDSLTSEDSSQPTPIATTSSDHTYPPSSSIDPSSSGSSLSSWGRPSWLRIPTRRPFSVHTGNSTAVAEHPPPNPATLLNSGGIADALTSALSSAGSKLMPDLGFSMLDSPEGQVEQEVQDKFRQAFAFDEHEKVLGYFPGHLLRLFPISGRLYVSENYFCFKSSGPLALRTKMILPIRDVLSTEKSKAFYFNGYGLVVIIRGYEELFFDFPTDERRSSFVKLLETQAERVRKRPTSECTQQSQTKPDVLFLEDVDSQTCLADDSSEEDMGPGGEHGTASHMFQSTSSTFLTFKPSKPMHITCLTIGSRGDVQPYIALAKGLIADGHKVRIATHGEFKEWIESHGIEFGYVGGDPAELMRICVENGMFTVSFLKEGIMKFRGWIDDLLKTSWDACQGTDLLIESPSAMGGIHIAEALEIPYFRGFTMTWTRTRAYPHAFAVPDRKMGGNYNYLSYVLFDQIFWRGIAGQVNRWRRSVLGLPSTSLDKMDPNKVPFLYNFSSILVPTPLDWPEWVRVTGYWFLDDADVSAKKWTPPPELLKFIETARAAKKKIVYIGFGSIVVSDPKSMTKCVIDAILKSDVYAILSKGWSDRLQVKNPGEVAEPEVPLPKEIFPVSSIPHDWLFTRIDAACHHGGAGTTGASVRAGVPTIIKPFFGDQHFWADRVEALGIGSAVRKLTVQNLSDALVAATTDQKQIQRAARVGEQVRSENGVRNAVESIYRDMEYARSLTVKRRAGLTLNHKSGDDDTEMEKSQPNIRRASLSLPKGADRPSTRSSDDSAAGAASEDWSVISDPEDTVKRSSSDKKPQARRKSFTTTVFDSLTLTHLSASSSK</sequence>
<evidence type="ECO:0000256" key="8">
    <source>
        <dbReference type="ARBA" id="ARBA00022676"/>
    </source>
</evidence>
<evidence type="ECO:0000256" key="2">
    <source>
        <dbReference type="ARBA" id="ARBA00004496"/>
    </source>
</evidence>
<dbReference type="CDD" id="cd03784">
    <property type="entry name" value="GT1_Gtf-like"/>
    <property type="match status" value="1"/>
</dbReference>
<evidence type="ECO:0000256" key="12">
    <source>
        <dbReference type="ARBA" id="ARBA00023136"/>
    </source>
</evidence>
<reference evidence="20" key="1">
    <citation type="journal article" date="2020" name="Nat. Commun.">
        <title>Large-scale genome sequencing of mycorrhizal fungi provides insights into the early evolution of symbiotic traits.</title>
        <authorList>
            <person name="Miyauchi S."/>
            <person name="Kiss E."/>
            <person name="Kuo A."/>
            <person name="Drula E."/>
            <person name="Kohler A."/>
            <person name="Sanchez-Garcia M."/>
            <person name="Morin E."/>
            <person name="Andreopoulos B."/>
            <person name="Barry K.W."/>
            <person name="Bonito G."/>
            <person name="Buee M."/>
            <person name="Carver A."/>
            <person name="Chen C."/>
            <person name="Cichocki N."/>
            <person name="Clum A."/>
            <person name="Culley D."/>
            <person name="Crous P.W."/>
            <person name="Fauchery L."/>
            <person name="Girlanda M."/>
            <person name="Hayes R.D."/>
            <person name="Keri Z."/>
            <person name="LaButti K."/>
            <person name="Lipzen A."/>
            <person name="Lombard V."/>
            <person name="Magnuson J."/>
            <person name="Maillard F."/>
            <person name="Murat C."/>
            <person name="Nolan M."/>
            <person name="Ohm R.A."/>
            <person name="Pangilinan J."/>
            <person name="Pereira M.F."/>
            <person name="Perotto S."/>
            <person name="Peter M."/>
            <person name="Pfister S."/>
            <person name="Riley R."/>
            <person name="Sitrit Y."/>
            <person name="Stielow J.B."/>
            <person name="Szollosi G."/>
            <person name="Zifcakova L."/>
            <person name="Stursova M."/>
            <person name="Spatafora J.W."/>
            <person name="Tedersoo L."/>
            <person name="Vaario L.M."/>
            <person name="Yamada A."/>
            <person name="Yan M."/>
            <person name="Wang P."/>
            <person name="Xu J."/>
            <person name="Bruns T."/>
            <person name="Baldrian P."/>
            <person name="Vilgalys R."/>
            <person name="Dunand C."/>
            <person name="Henrissat B."/>
            <person name="Grigoriev I.V."/>
            <person name="Hibbett D."/>
            <person name="Nagy L.G."/>
            <person name="Martin F.M."/>
        </authorList>
    </citation>
    <scope>NUCLEOTIDE SEQUENCE</scope>
    <source>
        <strain evidence="20">UH-Tt-Lm1</strain>
    </source>
</reference>
<feature type="region of interest" description="Disordered" evidence="18">
    <location>
        <begin position="151"/>
        <end position="175"/>
    </location>
</feature>
<dbReference type="GO" id="GO:0016020">
    <property type="term" value="C:membrane"/>
    <property type="evidence" value="ECO:0007669"/>
    <property type="project" value="UniProtKB-SubCell"/>
</dbReference>
<dbReference type="Pfam" id="PF03033">
    <property type="entry name" value="Glyco_transf_28"/>
    <property type="match status" value="1"/>
</dbReference>
<dbReference type="Gene3D" id="2.30.29.30">
    <property type="entry name" value="Pleckstrin-homology domain (PH domain)/Phosphotyrosine-binding domain (PTB)"/>
    <property type="match status" value="3"/>
</dbReference>
<dbReference type="FunFam" id="3.40.50.2000:FF:000009">
    <property type="entry name" value="Sterol 3-beta-glucosyltransferase UGT80A2"/>
    <property type="match status" value="1"/>
</dbReference>
<feature type="region of interest" description="Disordered" evidence="18">
    <location>
        <begin position="1"/>
        <end position="126"/>
    </location>
</feature>
<feature type="compositionally biased region" description="Basic and acidic residues" evidence="18">
    <location>
        <begin position="1396"/>
        <end position="1407"/>
    </location>
</feature>
<dbReference type="GO" id="GO:0005975">
    <property type="term" value="P:carbohydrate metabolic process"/>
    <property type="evidence" value="ECO:0007669"/>
    <property type="project" value="InterPro"/>
</dbReference>
<evidence type="ECO:0000256" key="13">
    <source>
        <dbReference type="ARBA" id="ARBA00023166"/>
    </source>
</evidence>
<comment type="catalytic activity">
    <reaction evidence="16">
        <text>ergosterol + UDP-alpha-D-glucose = ergosteryl 3-beta-D-glucoside + UDP + H(+)</text>
        <dbReference type="Rhea" id="RHEA:61836"/>
        <dbReference type="ChEBI" id="CHEBI:15378"/>
        <dbReference type="ChEBI" id="CHEBI:16933"/>
        <dbReference type="ChEBI" id="CHEBI:52973"/>
        <dbReference type="ChEBI" id="CHEBI:58223"/>
        <dbReference type="ChEBI" id="CHEBI:58885"/>
    </reaction>
    <physiologicalReaction direction="left-to-right" evidence="16">
        <dbReference type="Rhea" id="RHEA:61837"/>
    </physiologicalReaction>
</comment>
<dbReference type="GO" id="GO:0016126">
    <property type="term" value="P:sterol biosynthetic process"/>
    <property type="evidence" value="ECO:0007669"/>
    <property type="project" value="UniProtKB-KW"/>
</dbReference>
<evidence type="ECO:0000256" key="5">
    <source>
        <dbReference type="ARBA" id="ARBA00017894"/>
    </source>
</evidence>
<evidence type="ECO:0000256" key="7">
    <source>
        <dbReference type="ARBA" id="ARBA00022516"/>
    </source>
</evidence>
<comment type="catalytic activity">
    <reaction evidence="17">
        <text>a sterol + UDP-alpha-D-glucose = a sterol 3-beta-D-glucoside + UDP + H(+)</text>
        <dbReference type="Rhea" id="RHEA:22724"/>
        <dbReference type="ChEBI" id="CHEBI:15378"/>
        <dbReference type="ChEBI" id="CHEBI:15889"/>
        <dbReference type="ChEBI" id="CHEBI:37424"/>
        <dbReference type="ChEBI" id="CHEBI:58223"/>
        <dbReference type="ChEBI" id="CHEBI:58885"/>
        <dbReference type="EC" id="2.4.1.173"/>
    </reaction>
    <physiologicalReaction direction="left-to-right" evidence="17">
        <dbReference type="Rhea" id="RHEA:22725"/>
    </physiologicalReaction>
</comment>
<evidence type="ECO:0000256" key="3">
    <source>
        <dbReference type="ARBA" id="ARBA00006962"/>
    </source>
</evidence>
<evidence type="ECO:0000256" key="1">
    <source>
        <dbReference type="ARBA" id="ARBA00004170"/>
    </source>
</evidence>
<feature type="compositionally biased region" description="Basic and acidic residues" evidence="18">
    <location>
        <begin position="1367"/>
        <end position="1377"/>
    </location>
</feature>
<feature type="compositionally biased region" description="Polar residues" evidence="18">
    <location>
        <begin position="1"/>
        <end position="12"/>
    </location>
</feature>
<dbReference type="CDD" id="cd13215">
    <property type="entry name" value="PH-GRAM1_AGT26"/>
    <property type="match status" value="1"/>
</dbReference>
<dbReference type="GO" id="GO:0016906">
    <property type="term" value="F:sterol 3-beta-glucosyltransferase activity"/>
    <property type="evidence" value="ECO:0007669"/>
    <property type="project" value="UniProtKB-EC"/>
</dbReference>
<evidence type="ECO:0000256" key="18">
    <source>
        <dbReference type="SAM" id="MobiDB-lite"/>
    </source>
</evidence>
<keyword evidence="21" id="KW-1185">Reference proteome</keyword>
<feature type="region of interest" description="Disordered" evidence="18">
    <location>
        <begin position="660"/>
        <end position="681"/>
    </location>
</feature>
<evidence type="ECO:0000256" key="4">
    <source>
        <dbReference type="ARBA" id="ARBA00012650"/>
    </source>
</evidence>
<dbReference type="EMBL" id="WIUZ02000006">
    <property type="protein sequence ID" value="KAF9786032.1"/>
    <property type="molecule type" value="Genomic_DNA"/>
</dbReference>
<dbReference type="SMART" id="SM00233">
    <property type="entry name" value="PH"/>
    <property type="match status" value="1"/>
</dbReference>
<keyword evidence="11" id="KW-0756">Sterol biosynthesis</keyword>
<keyword evidence="14" id="KW-0753">Steroid metabolism</keyword>
<keyword evidence="6" id="KW-0963">Cytoplasm</keyword>
<dbReference type="InterPro" id="IPR048066">
    <property type="entry name" value="ATG26_PH_GRAM1"/>
</dbReference>
<evidence type="ECO:0000313" key="20">
    <source>
        <dbReference type="EMBL" id="KAF9786032.1"/>
    </source>
</evidence>
<dbReference type="SUPFAM" id="SSF50729">
    <property type="entry name" value="PH domain-like"/>
    <property type="match status" value="1"/>
</dbReference>
<dbReference type="InterPro" id="IPR001849">
    <property type="entry name" value="PH_domain"/>
</dbReference>
<dbReference type="InterPro" id="IPR002213">
    <property type="entry name" value="UDP_glucos_trans"/>
</dbReference>
<feature type="compositionally biased region" description="Polar residues" evidence="18">
    <location>
        <begin position="612"/>
        <end position="623"/>
    </location>
</feature>
<dbReference type="PANTHER" id="PTHR48050">
    <property type="entry name" value="STEROL 3-BETA-GLUCOSYLTRANSFERASE"/>
    <property type="match status" value="1"/>
</dbReference>
<dbReference type="FunFam" id="2.30.29.30:FF:000391">
    <property type="entry name" value="Sterol 3-beta-glucosyltransferase"/>
    <property type="match status" value="1"/>
</dbReference>
<evidence type="ECO:0000259" key="19">
    <source>
        <dbReference type="PROSITE" id="PS50003"/>
    </source>
</evidence>
<dbReference type="InterPro" id="IPR010610">
    <property type="entry name" value="EryCIII-like_C"/>
</dbReference>
<comment type="subcellular location">
    <subcellularLocation>
        <location evidence="2">Cytoplasm</location>
    </subcellularLocation>
    <subcellularLocation>
        <location evidence="1">Membrane</location>
        <topology evidence="1">Peripheral membrane protein</topology>
    </subcellularLocation>
</comment>
<keyword evidence="7" id="KW-0444">Lipid biosynthesis</keyword>
<feature type="compositionally biased region" description="Basic and acidic residues" evidence="18">
    <location>
        <begin position="58"/>
        <end position="68"/>
    </location>
</feature>
<protein>
    <recommendedName>
        <fullName evidence="5">Sterol 3-beta-glucosyltransferase</fullName>
        <ecNumber evidence="4">2.4.1.173</ecNumber>
    </recommendedName>
    <alternativeName>
        <fullName evidence="15">Autophagy-related protein 26</fullName>
    </alternativeName>
</protein>
<reference evidence="20" key="2">
    <citation type="submission" date="2020-11" db="EMBL/GenBank/DDBJ databases">
        <authorList>
            <consortium name="DOE Joint Genome Institute"/>
            <person name="Kuo A."/>
            <person name="Miyauchi S."/>
            <person name="Kiss E."/>
            <person name="Drula E."/>
            <person name="Kohler A."/>
            <person name="Sanchez-Garcia M."/>
            <person name="Andreopoulos B."/>
            <person name="Barry K.W."/>
            <person name="Bonito G."/>
            <person name="Buee M."/>
            <person name="Carver A."/>
            <person name="Chen C."/>
            <person name="Cichocki N."/>
            <person name="Clum A."/>
            <person name="Culley D."/>
            <person name="Crous P.W."/>
            <person name="Fauchery L."/>
            <person name="Girlanda M."/>
            <person name="Hayes R."/>
            <person name="Keri Z."/>
            <person name="Labutti K."/>
            <person name="Lipzen A."/>
            <person name="Lombard V."/>
            <person name="Magnuson J."/>
            <person name="Maillard F."/>
            <person name="Morin E."/>
            <person name="Murat C."/>
            <person name="Nolan M."/>
            <person name="Ohm R."/>
            <person name="Pangilinan J."/>
            <person name="Pereira M."/>
            <person name="Perotto S."/>
            <person name="Peter M."/>
            <person name="Riley R."/>
            <person name="Sitrit Y."/>
            <person name="Stielow B."/>
            <person name="Szollosi G."/>
            <person name="Zifcakova L."/>
            <person name="Stursova M."/>
            <person name="Spatafora J.W."/>
            <person name="Tedersoo L."/>
            <person name="Vaario L.-M."/>
            <person name="Yamada A."/>
            <person name="Yan M."/>
            <person name="Wang P."/>
            <person name="Xu J."/>
            <person name="Bruns T."/>
            <person name="Baldrian P."/>
            <person name="Vilgalys R."/>
            <person name="Henrissat B."/>
            <person name="Grigoriev I.V."/>
            <person name="Hibbett D."/>
            <person name="Nagy L.G."/>
            <person name="Martin F.M."/>
        </authorList>
    </citation>
    <scope>NUCLEOTIDE SEQUENCE</scope>
    <source>
        <strain evidence="20">UH-Tt-Lm1</strain>
    </source>
</reference>
<evidence type="ECO:0000256" key="17">
    <source>
        <dbReference type="ARBA" id="ARBA00049453"/>
    </source>
</evidence>
<dbReference type="SUPFAM" id="SSF53756">
    <property type="entry name" value="UDP-Glycosyltransferase/glycogen phosphorylase"/>
    <property type="match status" value="1"/>
</dbReference>
<feature type="region of interest" description="Disordered" evidence="18">
    <location>
        <begin position="229"/>
        <end position="258"/>
    </location>
</feature>
<evidence type="ECO:0000256" key="6">
    <source>
        <dbReference type="ARBA" id="ARBA00022490"/>
    </source>
</evidence>
<dbReference type="InterPro" id="IPR048065">
    <property type="entry name" value="ATG26_PH_GRAM2"/>
</dbReference>
<gene>
    <name evidence="20" type="ORF">BJ322DRAFT_1057554</name>
</gene>
<comment type="similarity">
    <text evidence="3">Belongs to the glycosyltransferase 28 family.</text>
</comment>
<evidence type="ECO:0000256" key="9">
    <source>
        <dbReference type="ARBA" id="ARBA00022679"/>
    </source>
</evidence>